<dbReference type="STRING" id="200361.A0A453E3B2"/>
<name>A0A453E3B2_AEGTS</name>
<dbReference type="PANTHER" id="PTHR31111:SF133">
    <property type="entry name" value="OS07G0196600 PROTEIN"/>
    <property type="match status" value="1"/>
</dbReference>
<feature type="region of interest" description="Disordered" evidence="1">
    <location>
        <begin position="1"/>
        <end position="52"/>
    </location>
</feature>
<dbReference type="PANTHER" id="PTHR31111">
    <property type="entry name" value="BNAA05G37150D PROTEIN-RELATED"/>
    <property type="match status" value="1"/>
</dbReference>
<reference evidence="4" key="1">
    <citation type="journal article" date="2014" name="Science">
        <title>Ancient hybridizations among the ancestral genomes of bread wheat.</title>
        <authorList>
            <consortium name="International Wheat Genome Sequencing Consortium,"/>
            <person name="Marcussen T."/>
            <person name="Sandve S.R."/>
            <person name="Heier L."/>
            <person name="Spannagl M."/>
            <person name="Pfeifer M."/>
            <person name="Jakobsen K.S."/>
            <person name="Wulff B.B."/>
            <person name="Steuernagel B."/>
            <person name="Mayer K.F."/>
            <person name="Olsen O.A."/>
        </authorList>
    </citation>
    <scope>NUCLEOTIDE SEQUENCE [LARGE SCALE GENOMIC DNA]</scope>
    <source>
        <strain evidence="4">cv. AL8/78</strain>
    </source>
</reference>
<dbReference type="Proteomes" id="UP000015105">
    <property type="component" value="Chromosome 3D"/>
</dbReference>
<dbReference type="Gramene" id="AET3Gv20207700.1">
    <property type="protein sequence ID" value="AET3Gv20207700.1"/>
    <property type="gene ID" value="AET3Gv20207700"/>
</dbReference>
<evidence type="ECO:0000313" key="3">
    <source>
        <dbReference type="EnsemblPlants" id="AET3Gv20207700.1"/>
    </source>
</evidence>
<dbReference type="InterPro" id="IPR001810">
    <property type="entry name" value="F-box_dom"/>
</dbReference>
<reference evidence="3" key="5">
    <citation type="journal article" date="2021" name="G3 (Bethesda)">
        <title>Aegilops tauschii genome assembly Aet v5.0 features greater sequence contiguity and improved annotation.</title>
        <authorList>
            <person name="Wang L."/>
            <person name="Zhu T."/>
            <person name="Rodriguez J.C."/>
            <person name="Deal K.R."/>
            <person name="Dubcovsky J."/>
            <person name="McGuire P.E."/>
            <person name="Lux T."/>
            <person name="Spannagl M."/>
            <person name="Mayer K.F.X."/>
            <person name="Baldrich P."/>
            <person name="Meyers B.C."/>
            <person name="Huo N."/>
            <person name="Gu Y.Q."/>
            <person name="Zhou H."/>
            <person name="Devos K.M."/>
            <person name="Bennetzen J.L."/>
            <person name="Unver T."/>
            <person name="Budak H."/>
            <person name="Gulick P.J."/>
            <person name="Galiba G."/>
            <person name="Kalapos B."/>
            <person name="Nelson D.R."/>
            <person name="Li P."/>
            <person name="You F.M."/>
            <person name="Luo M.C."/>
            <person name="Dvorak J."/>
        </authorList>
    </citation>
    <scope>NUCLEOTIDE SEQUENCE [LARGE SCALE GENOMIC DNA]</scope>
    <source>
        <strain evidence="3">cv. AL8/78</strain>
    </source>
</reference>
<dbReference type="NCBIfam" id="TIGR01640">
    <property type="entry name" value="F_box_assoc_1"/>
    <property type="match status" value="1"/>
</dbReference>
<dbReference type="CDD" id="cd22157">
    <property type="entry name" value="F-box_AtFBW1-like"/>
    <property type="match status" value="1"/>
</dbReference>
<feature type="domain" description="F-box" evidence="2">
    <location>
        <begin position="50"/>
        <end position="95"/>
    </location>
</feature>
<dbReference type="EnsemblPlants" id="AET3Gv20207700.1">
    <property type="protein sequence ID" value="AET3Gv20207700.1"/>
    <property type="gene ID" value="AET3Gv20207700"/>
</dbReference>
<evidence type="ECO:0000259" key="2">
    <source>
        <dbReference type="PROSITE" id="PS50181"/>
    </source>
</evidence>
<evidence type="ECO:0000313" key="4">
    <source>
        <dbReference type="Proteomes" id="UP000015105"/>
    </source>
</evidence>
<dbReference type="InterPro" id="IPR036047">
    <property type="entry name" value="F-box-like_dom_sf"/>
</dbReference>
<accession>A0A453E3B2</accession>
<keyword evidence="4" id="KW-1185">Reference proteome</keyword>
<dbReference type="SUPFAM" id="SSF81383">
    <property type="entry name" value="F-box domain"/>
    <property type="match status" value="1"/>
</dbReference>
<dbReference type="Gene3D" id="1.20.1280.50">
    <property type="match status" value="1"/>
</dbReference>
<reference evidence="3" key="3">
    <citation type="journal article" date="2017" name="Nature">
        <title>Genome sequence of the progenitor of the wheat D genome Aegilops tauschii.</title>
        <authorList>
            <person name="Luo M.C."/>
            <person name="Gu Y.Q."/>
            <person name="Puiu D."/>
            <person name="Wang H."/>
            <person name="Twardziok S.O."/>
            <person name="Deal K.R."/>
            <person name="Huo N."/>
            <person name="Zhu T."/>
            <person name="Wang L."/>
            <person name="Wang Y."/>
            <person name="McGuire P.E."/>
            <person name="Liu S."/>
            <person name="Long H."/>
            <person name="Ramasamy R.K."/>
            <person name="Rodriguez J.C."/>
            <person name="Van S.L."/>
            <person name="Yuan L."/>
            <person name="Wang Z."/>
            <person name="Xia Z."/>
            <person name="Xiao L."/>
            <person name="Anderson O.D."/>
            <person name="Ouyang S."/>
            <person name="Liang Y."/>
            <person name="Zimin A.V."/>
            <person name="Pertea G."/>
            <person name="Qi P."/>
            <person name="Bennetzen J.L."/>
            <person name="Dai X."/>
            <person name="Dawson M.W."/>
            <person name="Muller H.G."/>
            <person name="Kugler K."/>
            <person name="Rivarola-Duarte L."/>
            <person name="Spannagl M."/>
            <person name="Mayer K.F.X."/>
            <person name="Lu F.H."/>
            <person name="Bevan M.W."/>
            <person name="Leroy P."/>
            <person name="Li P."/>
            <person name="You F.M."/>
            <person name="Sun Q."/>
            <person name="Liu Z."/>
            <person name="Lyons E."/>
            <person name="Wicker T."/>
            <person name="Salzberg S.L."/>
            <person name="Devos K.M."/>
            <person name="Dvorak J."/>
        </authorList>
    </citation>
    <scope>NUCLEOTIDE SEQUENCE [LARGE SCALE GENOMIC DNA]</scope>
    <source>
        <strain evidence="3">cv. AL8/78</strain>
    </source>
</reference>
<dbReference type="SMART" id="SM00256">
    <property type="entry name" value="FBOX"/>
    <property type="match status" value="1"/>
</dbReference>
<dbReference type="Pfam" id="PF00646">
    <property type="entry name" value="F-box"/>
    <property type="match status" value="1"/>
</dbReference>
<dbReference type="InterPro" id="IPR017451">
    <property type="entry name" value="F-box-assoc_interact_dom"/>
</dbReference>
<dbReference type="AlphaFoldDB" id="A0A453E3B2"/>
<reference evidence="4" key="2">
    <citation type="journal article" date="2017" name="Nat. Plants">
        <title>The Aegilops tauschii genome reveals multiple impacts of transposons.</title>
        <authorList>
            <person name="Zhao G."/>
            <person name="Zou C."/>
            <person name="Li K."/>
            <person name="Wang K."/>
            <person name="Li T."/>
            <person name="Gao L."/>
            <person name="Zhang X."/>
            <person name="Wang H."/>
            <person name="Yang Z."/>
            <person name="Liu X."/>
            <person name="Jiang W."/>
            <person name="Mao L."/>
            <person name="Kong X."/>
            <person name="Jiao Y."/>
            <person name="Jia J."/>
        </authorList>
    </citation>
    <scope>NUCLEOTIDE SEQUENCE [LARGE SCALE GENOMIC DNA]</scope>
    <source>
        <strain evidence="4">cv. AL8/78</strain>
    </source>
</reference>
<evidence type="ECO:0000256" key="1">
    <source>
        <dbReference type="SAM" id="MobiDB-lite"/>
    </source>
</evidence>
<organism evidence="3 4">
    <name type="scientific">Aegilops tauschii subsp. strangulata</name>
    <name type="common">Goatgrass</name>
    <dbReference type="NCBI Taxonomy" id="200361"/>
    <lineage>
        <taxon>Eukaryota</taxon>
        <taxon>Viridiplantae</taxon>
        <taxon>Streptophyta</taxon>
        <taxon>Embryophyta</taxon>
        <taxon>Tracheophyta</taxon>
        <taxon>Spermatophyta</taxon>
        <taxon>Magnoliopsida</taxon>
        <taxon>Liliopsida</taxon>
        <taxon>Poales</taxon>
        <taxon>Poaceae</taxon>
        <taxon>BOP clade</taxon>
        <taxon>Pooideae</taxon>
        <taxon>Triticodae</taxon>
        <taxon>Triticeae</taxon>
        <taxon>Triticinae</taxon>
        <taxon>Aegilops</taxon>
    </lineage>
</organism>
<protein>
    <recommendedName>
        <fullName evidence="2">F-box domain-containing protein</fullName>
    </recommendedName>
</protein>
<reference evidence="3" key="4">
    <citation type="submission" date="2019-03" db="UniProtKB">
        <authorList>
            <consortium name="EnsemblPlants"/>
        </authorList>
    </citation>
    <scope>IDENTIFICATION</scope>
</reference>
<proteinExistence type="predicted"/>
<dbReference type="SUPFAM" id="SSF50998">
    <property type="entry name" value="Quinoprotein alcohol dehydrogenase-like"/>
    <property type="match status" value="1"/>
</dbReference>
<feature type="compositionally biased region" description="Basic residues" evidence="1">
    <location>
        <begin position="14"/>
        <end position="23"/>
    </location>
</feature>
<sequence length="437" mass="48778">TPTSGTLTSPPPVRSHHRRRRSPRRPDLALATSAMASPSSEKRGELPPSEHIAGELPRDALYDILLRLPAKDVCRLRAVSPSWRSLTLDPIFVKAHAARHPGPLLATTFADGESRGVSIVDLLSGDVIKRIRTSGPDLRVPRTRLDRVCLVGGRHPMGVPVTLLDPATGAVISSWQVISMKYAGLLKTRKAYMDSCVFGKVPSTGVYKAFRFLEVRPLVSPQQLCEVMTLNGRSAGRWRARPGPPGRVFSDHTMKSAAIDGVLYFLMDFSNMYHSKVTIKPASIAAFNLKTEEWMPPIDGPGQVSSLYDEEDVLPVFEDPRAVGILSITNLNGSLVVAQVRHSLPQSMDLWFLMDREKGVWVKKYSIGYYRREDHFSYPLLVLDDERIVFVMQLTGLLQVYDPKTETYTDLWQLEDFKSMCIYTGNLLSQEATGFHC</sequence>
<dbReference type="InterPro" id="IPR011047">
    <property type="entry name" value="Quinoprotein_ADH-like_sf"/>
</dbReference>
<dbReference type="PROSITE" id="PS50181">
    <property type="entry name" value="FBOX"/>
    <property type="match status" value="1"/>
</dbReference>